<proteinExistence type="predicted"/>
<name>A0A0B7KF28_BIOOC</name>
<dbReference type="EMBL" id="CDPU01000062">
    <property type="protein sequence ID" value="CEO56188.1"/>
    <property type="molecule type" value="Genomic_DNA"/>
</dbReference>
<evidence type="ECO:0000313" key="1">
    <source>
        <dbReference type="EMBL" id="CEO56188.1"/>
    </source>
</evidence>
<protein>
    <submittedName>
        <fullName evidence="1">Uncharacterized protein</fullName>
    </submittedName>
</protein>
<sequence length="83" mass="9190">MTFTQAQKQVQLPESRVSKANLTVWDEGFEGLLRAMIAYAGLISIRDAVANLINQLAEATLDHKALSLQWEGNFGYGSSRMMS</sequence>
<gene>
    <name evidence="1" type="ORF">BN869_000012246_1</name>
</gene>
<dbReference type="AlphaFoldDB" id="A0A0B7KF28"/>
<organism evidence="1">
    <name type="scientific">Bionectria ochroleuca</name>
    <name type="common">Gliocladium roseum</name>
    <dbReference type="NCBI Taxonomy" id="29856"/>
    <lineage>
        <taxon>Eukaryota</taxon>
        <taxon>Fungi</taxon>
        <taxon>Dikarya</taxon>
        <taxon>Ascomycota</taxon>
        <taxon>Pezizomycotina</taxon>
        <taxon>Sordariomycetes</taxon>
        <taxon>Hypocreomycetidae</taxon>
        <taxon>Hypocreales</taxon>
        <taxon>Bionectriaceae</taxon>
        <taxon>Clonostachys</taxon>
    </lineage>
</organism>
<reference evidence="1" key="1">
    <citation type="submission" date="2015-01" db="EMBL/GenBank/DDBJ databases">
        <authorList>
            <person name="Durling Mikael"/>
        </authorList>
    </citation>
    <scope>NUCLEOTIDE SEQUENCE</scope>
</reference>
<accession>A0A0B7KF28</accession>